<reference evidence="1 2" key="1">
    <citation type="journal article" date="2013" name="Genome Announc.">
        <title>Draft Genome Sequence of Psychrobacter aquaticus Strain CMS 56T, Isolated from a Cyanobacterial Mat Sample Collected from Water Bodies in the McMurdo Dry Valley Region of Antarctica.</title>
        <authorList>
            <person name="Reddy G.S."/>
            <person name="Ara S."/>
            <person name="Singh A."/>
            <person name="Kumar Pinnaka A."/>
            <person name="Shivaji S."/>
        </authorList>
    </citation>
    <scope>NUCLEOTIDE SEQUENCE [LARGE SCALE GENOMIC DNA]</scope>
    <source>
        <strain evidence="1 2">CMS 56</strain>
    </source>
</reference>
<comment type="caution">
    <text evidence="1">The sequence shown here is derived from an EMBL/GenBank/DDBJ whole genome shotgun (WGS) entry which is preliminary data.</text>
</comment>
<proteinExistence type="predicted"/>
<dbReference type="EMBL" id="AUSW01000025">
    <property type="protein sequence ID" value="ERL55756.1"/>
    <property type="molecule type" value="Genomic_DNA"/>
</dbReference>
<dbReference type="AlphaFoldDB" id="U4T6H3"/>
<protein>
    <submittedName>
        <fullName evidence="1">Uncharacterized protein</fullName>
    </submittedName>
</protein>
<gene>
    <name evidence="1" type="ORF">M917_1493</name>
</gene>
<name>U4T6H3_9GAMM</name>
<evidence type="ECO:0000313" key="2">
    <source>
        <dbReference type="Proteomes" id="UP000016761"/>
    </source>
</evidence>
<evidence type="ECO:0000313" key="1">
    <source>
        <dbReference type="EMBL" id="ERL55756.1"/>
    </source>
</evidence>
<dbReference type="Proteomes" id="UP000016761">
    <property type="component" value="Unassembled WGS sequence"/>
</dbReference>
<keyword evidence="2" id="KW-1185">Reference proteome</keyword>
<organism evidence="1 2">
    <name type="scientific">Psychrobacter aquaticus CMS 56</name>
    <dbReference type="NCBI Taxonomy" id="1354303"/>
    <lineage>
        <taxon>Bacteria</taxon>
        <taxon>Pseudomonadati</taxon>
        <taxon>Pseudomonadota</taxon>
        <taxon>Gammaproteobacteria</taxon>
        <taxon>Moraxellales</taxon>
        <taxon>Moraxellaceae</taxon>
        <taxon>Psychrobacter</taxon>
    </lineage>
</organism>
<dbReference type="PATRIC" id="fig|1354303.4.peg.1475"/>
<sequence length="47" mass="5340">MHLYRDERKKHQAQPDNAFIIHKAVLSIKELGIKDSVASENQASHGK</sequence>
<accession>U4T6H3</accession>